<evidence type="ECO:0000256" key="3">
    <source>
        <dbReference type="ARBA" id="ARBA00020902"/>
    </source>
</evidence>
<dbReference type="EMBL" id="PJKN01000005">
    <property type="protein sequence ID" value="PNC54821.1"/>
    <property type="molecule type" value="Genomic_DNA"/>
</dbReference>
<name>A0AAP8T909_9BACT</name>
<dbReference type="Pfam" id="PF02684">
    <property type="entry name" value="LpxB"/>
    <property type="match status" value="1"/>
</dbReference>
<evidence type="ECO:0000256" key="8">
    <source>
        <dbReference type="ARBA" id="ARBA00023098"/>
    </source>
</evidence>
<proteinExistence type="predicted"/>
<keyword evidence="7" id="KW-0808">Transferase</keyword>
<gene>
    <name evidence="11" type="ORF">CXU09_09860</name>
</gene>
<evidence type="ECO:0000313" key="11">
    <source>
        <dbReference type="EMBL" id="PNC54821.1"/>
    </source>
</evidence>
<keyword evidence="4" id="KW-0444">Lipid biosynthesis</keyword>
<sequence length="376" mass="42453">MQIVMKLYIIAGEKSGDIHGALLLKNLLRLMPGMEVAGLGGQGMHALCPGVEDWADEAAVIGVVEVLKKYGWFRRRFLSILERIRQDQPDCLVLIDYPGFNLRLAERVRKCCPHTKIVYFISPQVWAWHRGRIPKMVRMLDLMMCIFPFEAPLFQEAGLRTEFVGHPLVDEIASIRKEGVREPSLVGLFPGSRNREIDRHFPVFIEVVSRLSRERPELSFETAASTEALAERMRGMARKAGMPPELFHITVGGYHELMDRAAVGVVASGTATMEAALHRLPYTLVYKVPLLTYWMARMLIKIRFIGMVNILAQKPVVKELIQFDFTPDKVIGEIERLLVPENRDALLKEMKQASDKLGQGGAAEHAAQAVCRLLKE</sequence>
<accession>A0AAP8T909</accession>
<evidence type="ECO:0000256" key="4">
    <source>
        <dbReference type="ARBA" id="ARBA00022516"/>
    </source>
</evidence>
<dbReference type="GO" id="GO:0005543">
    <property type="term" value="F:phospholipid binding"/>
    <property type="evidence" value="ECO:0007669"/>
    <property type="project" value="TreeGrafter"/>
</dbReference>
<evidence type="ECO:0000256" key="10">
    <source>
        <dbReference type="NCBIfam" id="TIGR00215"/>
    </source>
</evidence>
<keyword evidence="8" id="KW-0443">Lipid metabolism</keyword>
<organism evidence="11 12">
    <name type="scientific">Akkermansia muciniphila</name>
    <dbReference type="NCBI Taxonomy" id="239935"/>
    <lineage>
        <taxon>Bacteria</taxon>
        <taxon>Pseudomonadati</taxon>
        <taxon>Verrucomicrobiota</taxon>
        <taxon>Verrucomicrobiia</taxon>
        <taxon>Verrucomicrobiales</taxon>
        <taxon>Akkermansiaceae</taxon>
        <taxon>Akkermansia</taxon>
    </lineage>
</organism>
<dbReference type="AlphaFoldDB" id="A0AAP8T909"/>
<dbReference type="GO" id="GO:0009245">
    <property type="term" value="P:lipid A biosynthetic process"/>
    <property type="evidence" value="ECO:0007669"/>
    <property type="project" value="UniProtKB-UniRule"/>
</dbReference>
<comment type="catalytic activity">
    <reaction evidence="9">
        <text>a lipid X + a UDP-2-N,3-O-bis[(3R)-3-hydroxyacyl]-alpha-D-glucosamine = a lipid A disaccharide + UDP + H(+)</text>
        <dbReference type="Rhea" id="RHEA:67828"/>
        <dbReference type="ChEBI" id="CHEBI:15378"/>
        <dbReference type="ChEBI" id="CHEBI:58223"/>
        <dbReference type="ChEBI" id="CHEBI:137748"/>
        <dbReference type="ChEBI" id="CHEBI:176338"/>
        <dbReference type="ChEBI" id="CHEBI:176343"/>
        <dbReference type="EC" id="2.4.1.182"/>
    </reaction>
</comment>
<evidence type="ECO:0000256" key="1">
    <source>
        <dbReference type="ARBA" id="ARBA00002056"/>
    </source>
</evidence>
<evidence type="ECO:0000256" key="7">
    <source>
        <dbReference type="ARBA" id="ARBA00022679"/>
    </source>
</evidence>
<evidence type="ECO:0000313" key="12">
    <source>
        <dbReference type="Proteomes" id="UP000235914"/>
    </source>
</evidence>
<dbReference type="SUPFAM" id="SSF53756">
    <property type="entry name" value="UDP-Glycosyltransferase/glycogen phosphorylase"/>
    <property type="match status" value="1"/>
</dbReference>
<evidence type="ECO:0000256" key="2">
    <source>
        <dbReference type="ARBA" id="ARBA00012687"/>
    </source>
</evidence>
<keyword evidence="5" id="KW-0441">Lipid A biosynthesis</keyword>
<keyword evidence="6" id="KW-0328">Glycosyltransferase</keyword>
<dbReference type="PANTHER" id="PTHR30372">
    <property type="entry name" value="LIPID-A-DISACCHARIDE SYNTHASE"/>
    <property type="match status" value="1"/>
</dbReference>
<dbReference type="NCBIfam" id="TIGR00215">
    <property type="entry name" value="lpxB"/>
    <property type="match status" value="1"/>
</dbReference>
<evidence type="ECO:0000256" key="6">
    <source>
        <dbReference type="ARBA" id="ARBA00022676"/>
    </source>
</evidence>
<dbReference type="Proteomes" id="UP000235914">
    <property type="component" value="Unassembled WGS sequence"/>
</dbReference>
<reference evidence="11 12" key="1">
    <citation type="journal article" date="2017" name="BMC Genomics">
        <title>Genome sequencing of 39 Akkermansia muciniphila isolates reveals its population structure, genomic and functional diverisity, and global distribution in mammalian gut microbiotas.</title>
        <authorList>
            <person name="Guo X."/>
            <person name="Li S."/>
            <person name="Zhang J."/>
            <person name="Wu F."/>
            <person name="Li X."/>
            <person name="Wu D."/>
            <person name="Zhang M."/>
            <person name="Ou Z."/>
            <person name="Jie Z."/>
            <person name="Yan Q."/>
            <person name="Li P."/>
            <person name="Yi J."/>
            <person name="Peng Y."/>
        </authorList>
    </citation>
    <scope>NUCLEOTIDE SEQUENCE [LARGE SCALE GENOMIC DNA]</scope>
    <source>
        <strain evidence="11 12">GP43</strain>
    </source>
</reference>
<dbReference type="PANTHER" id="PTHR30372:SF4">
    <property type="entry name" value="LIPID-A-DISACCHARIDE SYNTHASE, MITOCHONDRIAL-RELATED"/>
    <property type="match status" value="1"/>
</dbReference>
<comment type="function">
    <text evidence="1">Condensation of UDP-2,3-diacylglucosamine and 2,3-diacylglucosamine-1-phosphate to form lipid A disaccharide, a precursor of lipid A, a phosphorylated glycolipid that anchors the lipopolysaccharide to the outer membrane of the cell.</text>
</comment>
<dbReference type="GO" id="GO:0008915">
    <property type="term" value="F:lipid-A-disaccharide synthase activity"/>
    <property type="evidence" value="ECO:0007669"/>
    <property type="project" value="UniProtKB-UniRule"/>
</dbReference>
<comment type="caution">
    <text evidence="11">The sequence shown here is derived from an EMBL/GenBank/DDBJ whole genome shotgun (WGS) entry which is preliminary data.</text>
</comment>
<evidence type="ECO:0000256" key="5">
    <source>
        <dbReference type="ARBA" id="ARBA00022556"/>
    </source>
</evidence>
<protein>
    <recommendedName>
        <fullName evidence="3 10">Lipid-A-disaccharide synthase</fullName>
        <ecNumber evidence="2 10">2.4.1.182</ecNumber>
    </recommendedName>
</protein>
<evidence type="ECO:0000256" key="9">
    <source>
        <dbReference type="ARBA" id="ARBA00048975"/>
    </source>
</evidence>
<dbReference type="EC" id="2.4.1.182" evidence="2 10"/>
<dbReference type="InterPro" id="IPR003835">
    <property type="entry name" value="Glyco_trans_19"/>
</dbReference>
<dbReference type="GO" id="GO:0016020">
    <property type="term" value="C:membrane"/>
    <property type="evidence" value="ECO:0007669"/>
    <property type="project" value="GOC"/>
</dbReference>